<sequence length="693" mass="77652">MPTQRANERDRMKVEKDPTETTLKDRNVKEVHESKILPFTQSPFREGSTSCANHESLLPIPDQVPWTSILLELAMTTALQNLAENTPILSGDATTSFIAFFVLVWWIWASQVAYNMHFHKNDWIHRFVAFLNLLIFGTLSAFTKDFEIAAGLAPASNINATSSDVGLTLNFTVPGVSSVQNYRAERLPILGARGISLVLALSRLVLLLQYFVVFLYSHHKLPSLRRGLYRHMGVLFVSTACYLIAFGIMQRTDPDTQSKAANIARIVLWYFPIALELSIHFINSDFAEYTLYSSAIIYERASGFFTIILGTGLDNVTGGLKYLVGTLSFGARNVGWDLCGAIIIVGEFALYFEGNHQPFHYDNRRLLTWFFLHSLFLICLMITILSCALLLQYVSLMRAMADIVTLFSNVVSGTNSSNLQLDPSQYPRAQDAFRKLGLPFQGFLNDVNEALRDRSAGPAFLLLFQDVLQVIVVTFQEFDAYPEGDDPLAIRVQNFLTQQNATSTDEKNLHAIVLSLSRSRSDATRWFFPVAGGSLIMIAILNLVKQWPYGKLRWARIISMFVLGVGYTLVALINIGLDESPVPDQTGNSVTDVPDLSVPVIWNFPNLEWIVPSFAGLLLVQIIFNLILKWIDARQTRETIHPWQHEKTTLPQTSSTCSPPSPPRSGSSVSRNTQVSLPRSSGEDEHRQLTSRS</sequence>
<feature type="transmembrane region" description="Helical" evidence="2">
    <location>
        <begin position="195"/>
        <end position="216"/>
    </location>
</feature>
<feature type="transmembrane region" description="Helical" evidence="2">
    <location>
        <begin position="609"/>
        <end position="628"/>
    </location>
</feature>
<keyword evidence="4" id="KW-1185">Reference proteome</keyword>
<evidence type="ECO:0000256" key="2">
    <source>
        <dbReference type="SAM" id="Phobius"/>
    </source>
</evidence>
<dbReference type="PANTHER" id="PTHR42101:SF1">
    <property type="entry name" value="LOW TEMPERATURE REQUIREMENT A"/>
    <property type="match status" value="1"/>
</dbReference>
<name>A0A164N340_9AGAM</name>
<feature type="transmembrane region" description="Helical" evidence="2">
    <location>
        <begin position="123"/>
        <end position="142"/>
    </location>
</feature>
<protein>
    <submittedName>
        <fullName evidence="3">Uncharacterized protein</fullName>
    </submittedName>
</protein>
<dbReference type="STRING" id="1314777.A0A164N340"/>
<keyword evidence="2" id="KW-0472">Membrane</keyword>
<organism evidence="3 4">
    <name type="scientific">Sistotremastrum niveocremeum HHB9708</name>
    <dbReference type="NCBI Taxonomy" id="1314777"/>
    <lineage>
        <taxon>Eukaryota</taxon>
        <taxon>Fungi</taxon>
        <taxon>Dikarya</taxon>
        <taxon>Basidiomycota</taxon>
        <taxon>Agaricomycotina</taxon>
        <taxon>Agaricomycetes</taxon>
        <taxon>Sistotremastrales</taxon>
        <taxon>Sistotremastraceae</taxon>
        <taxon>Sertulicium</taxon>
        <taxon>Sertulicium niveocremeum</taxon>
    </lineage>
</organism>
<evidence type="ECO:0000313" key="3">
    <source>
        <dbReference type="EMBL" id="KZS87302.1"/>
    </source>
</evidence>
<dbReference type="Pfam" id="PF06772">
    <property type="entry name" value="LtrA"/>
    <property type="match status" value="1"/>
</dbReference>
<feature type="transmembrane region" description="Helical" evidence="2">
    <location>
        <begin position="366"/>
        <end position="391"/>
    </location>
</feature>
<dbReference type="AlphaFoldDB" id="A0A164N340"/>
<feature type="transmembrane region" description="Helical" evidence="2">
    <location>
        <begin position="459"/>
        <end position="478"/>
    </location>
</feature>
<dbReference type="PANTHER" id="PTHR42101">
    <property type="entry name" value="CHROMOSOME 16, WHOLE GENOME SHOTGUN SEQUENCE"/>
    <property type="match status" value="1"/>
</dbReference>
<feature type="transmembrane region" description="Helical" evidence="2">
    <location>
        <begin position="556"/>
        <end position="577"/>
    </location>
</feature>
<feature type="compositionally biased region" description="Basic and acidic residues" evidence="1">
    <location>
        <begin position="681"/>
        <end position="693"/>
    </location>
</feature>
<keyword evidence="2" id="KW-1133">Transmembrane helix</keyword>
<feature type="region of interest" description="Disordered" evidence="1">
    <location>
        <begin position="642"/>
        <end position="693"/>
    </location>
</feature>
<reference evidence="3 4" key="1">
    <citation type="journal article" date="2016" name="Mol. Biol. Evol.">
        <title>Comparative Genomics of Early-Diverging Mushroom-Forming Fungi Provides Insights into the Origins of Lignocellulose Decay Capabilities.</title>
        <authorList>
            <person name="Nagy L.G."/>
            <person name="Riley R."/>
            <person name="Tritt A."/>
            <person name="Adam C."/>
            <person name="Daum C."/>
            <person name="Floudas D."/>
            <person name="Sun H."/>
            <person name="Yadav J.S."/>
            <person name="Pangilinan J."/>
            <person name="Larsson K.H."/>
            <person name="Matsuura K."/>
            <person name="Barry K."/>
            <person name="Labutti K."/>
            <person name="Kuo R."/>
            <person name="Ohm R.A."/>
            <person name="Bhattacharya S.S."/>
            <person name="Shirouzu T."/>
            <person name="Yoshinaga Y."/>
            <person name="Martin F.M."/>
            <person name="Grigoriev I.V."/>
            <person name="Hibbett D.S."/>
        </authorList>
    </citation>
    <scope>NUCLEOTIDE SEQUENCE [LARGE SCALE GENOMIC DNA]</scope>
    <source>
        <strain evidence="3 4">HHB9708</strain>
    </source>
</reference>
<proteinExistence type="predicted"/>
<feature type="transmembrane region" description="Helical" evidence="2">
    <location>
        <begin position="302"/>
        <end position="324"/>
    </location>
</feature>
<dbReference type="EMBL" id="KV419452">
    <property type="protein sequence ID" value="KZS87302.1"/>
    <property type="molecule type" value="Genomic_DNA"/>
</dbReference>
<feature type="region of interest" description="Disordered" evidence="1">
    <location>
        <begin position="1"/>
        <end position="23"/>
    </location>
</feature>
<accession>A0A164N340</accession>
<evidence type="ECO:0000256" key="1">
    <source>
        <dbReference type="SAM" id="MobiDB-lite"/>
    </source>
</evidence>
<dbReference type="InterPro" id="IPR010640">
    <property type="entry name" value="Low_temperature_requirement_A"/>
</dbReference>
<evidence type="ECO:0000313" key="4">
    <source>
        <dbReference type="Proteomes" id="UP000076722"/>
    </source>
</evidence>
<dbReference type="OrthoDB" id="3198598at2759"/>
<feature type="compositionally biased region" description="Low complexity" evidence="1">
    <location>
        <begin position="649"/>
        <end position="670"/>
    </location>
</feature>
<gene>
    <name evidence="3" type="ORF">SISNIDRAFT_553230</name>
</gene>
<feature type="transmembrane region" description="Helical" evidence="2">
    <location>
        <begin position="526"/>
        <end position="544"/>
    </location>
</feature>
<feature type="transmembrane region" description="Helical" evidence="2">
    <location>
        <begin position="336"/>
        <end position="354"/>
    </location>
</feature>
<keyword evidence="2" id="KW-0812">Transmembrane</keyword>
<dbReference type="Proteomes" id="UP000076722">
    <property type="component" value="Unassembled WGS sequence"/>
</dbReference>
<feature type="transmembrane region" description="Helical" evidence="2">
    <location>
        <begin position="260"/>
        <end position="282"/>
    </location>
</feature>
<feature type="transmembrane region" description="Helical" evidence="2">
    <location>
        <begin position="88"/>
        <end position="108"/>
    </location>
</feature>
<feature type="transmembrane region" description="Helical" evidence="2">
    <location>
        <begin position="228"/>
        <end position="248"/>
    </location>
</feature>